<evidence type="ECO:0000313" key="2">
    <source>
        <dbReference type="EMBL" id="TGE22894.1"/>
    </source>
</evidence>
<feature type="transmembrane region" description="Helical" evidence="1">
    <location>
        <begin position="67"/>
        <end position="90"/>
    </location>
</feature>
<name>A0A4Z0Q006_9BACT</name>
<comment type="caution">
    <text evidence="2">The sequence shown here is derived from an EMBL/GenBank/DDBJ whole genome shotgun (WGS) entry which is preliminary data.</text>
</comment>
<keyword evidence="1" id="KW-1133">Transmembrane helix</keyword>
<feature type="transmembrane region" description="Helical" evidence="1">
    <location>
        <begin position="18"/>
        <end position="40"/>
    </location>
</feature>
<dbReference type="AlphaFoldDB" id="A0A4Z0Q006"/>
<accession>A0A4Z0Q006</accession>
<organism evidence="2 3">
    <name type="scientific">Hymenobacter metallicola</name>
    <dbReference type="NCBI Taxonomy" id="2563114"/>
    <lineage>
        <taxon>Bacteria</taxon>
        <taxon>Pseudomonadati</taxon>
        <taxon>Bacteroidota</taxon>
        <taxon>Cytophagia</taxon>
        <taxon>Cytophagales</taxon>
        <taxon>Hymenobacteraceae</taxon>
        <taxon>Hymenobacter</taxon>
    </lineage>
</organism>
<evidence type="ECO:0008006" key="4">
    <source>
        <dbReference type="Google" id="ProtNLM"/>
    </source>
</evidence>
<dbReference type="OrthoDB" id="9983307at2"/>
<gene>
    <name evidence="2" type="ORF">E5K02_21260</name>
</gene>
<keyword evidence="1" id="KW-0812">Transmembrane</keyword>
<dbReference type="Proteomes" id="UP000298471">
    <property type="component" value="Unassembled WGS sequence"/>
</dbReference>
<keyword evidence="3" id="KW-1185">Reference proteome</keyword>
<dbReference type="RefSeq" id="WP_135397749.1">
    <property type="nucleotide sequence ID" value="NZ_SRMB01000005.1"/>
</dbReference>
<dbReference type="EMBL" id="SRMB01000005">
    <property type="protein sequence ID" value="TGE22894.1"/>
    <property type="molecule type" value="Genomic_DNA"/>
</dbReference>
<reference evidence="2 3" key="1">
    <citation type="submission" date="2019-04" db="EMBL/GenBank/DDBJ databases">
        <authorList>
            <person name="Feng G."/>
            <person name="Zhang J."/>
            <person name="Zhu H."/>
        </authorList>
    </citation>
    <scope>NUCLEOTIDE SEQUENCE [LARGE SCALE GENOMIC DNA]</scope>
    <source>
        <strain evidence="2 3">9PBR-1</strain>
    </source>
</reference>
<feature type="transmembrane region" description="Helical" evidence="1">
    <location>
        <begin position="102"/>
        <end position="121"/>
    </location>
</feature>
<evidence type="ECO:0000256" key="1">
    <source>
        <dbReference type="SAM" id="Phobius"/>
    </source>
</evidence>
<evidence type="ECO:0000313" key="3">
    <source>
        <dbReference type="Proteomes" id="UP000298471"/>
    </source>
</evidence>
<keyword evidence="1" id="KW-0472">Membrane</keyword>
<feature type="transmembrane region" description="Helical" evidence="1">
    <location>
        <begin position="133"/>
        <end position="154"/>
    </location>
</feature>
<proteinExistence type="predicted"/>
<sequence length="178" mass="19912">MDYVAPSTTNRWLPIGRLVLAAVGQYILILVLGTLLWVLLSASLSDTNGEQVNFVEEIEKLLGTLGFVTYLALWLSWPAFLVLFATLAGLRRYGPRRPAWQRWAWLLMGVTLGAFLPVPTLQEAGSEFVDVNWFWALKTCRSWILAAYLVTLWANRSYLRSAFPSSSQTSHAPAPPAI</sequence>
<protein>
    <recommendedName>
        <fullName evidence="4">DUF2569 family protein</fullName>
    </recommendedName>
</protein>